<evidence type="ECO:0000313" key="1">
    <source>
        <dbReference type="EMBL" id="CAH1430066.1"/>
    </source>
</evidence>
<sequence>MIFLSRTRNNLILQDLLMQAHLKDKQDSENNIGAYIATLNLLKDSIAEFGHSDVEFASLFKTEKLLAPVNSELEEIDLLNDGHISEPEHGYIYKKKNLEKKEFFRPGQNHLVHTNVLQKIIAKTTKSDASEQIKQELIKQLSWWIEVRN</sequence>
<protein>
    <submittedName>
        <fullName evidence="1">Uncharacterized protein</fullName>
    </submittedName>
</protein>
<proteinExistence type="predicted"/>
<gene>
    <name evidence="1" type="ORF">LVIROSA_LOCUS16876</name>
</gene>
<reference evidence="1 2" key="1">
    <citation type="submission" date="2022-01" db="EMBL/GenBank/DDBJ databases">
        <authorList>
            <person name="Xiong W."/>
            <person name="Schranz E."/>
        </authorList>
    </citation>
    <scope>NUCLEOTIDE SEQUENCE [LARGE SCALE GENOMIC DNA]</scope>
</reference>
<evidence type="ECO:0000313" key="2">
    <source>
        <dbReference type="Proteomes" id="UP001157418"/>
    </source>
</evidence>
<dbReference type="EMBL" id="CAKMRJ010003334">
    <property type="protein sequence ID" value="CAH1430066.1"/>
    <property type="molecule type" value="Genomic_DNA"/>
</dbReference>
<name>A0AAU9MWZ5_9ASTR</name>
<dbReference type="Proteomes" id="UP001157418">
    <property type="component" value="Unassembled WGS sequence"/>
</dbReference>
<accession>A0AAU9MWZ5</accession>
<organism evidence="1 2">
    <name type="scientific">Lactuca virosa</name>
    <dbReference type="NCBI Taxonomy" id="75947"/>
    <lineage>
        <taxon>Eukaryota</taxon>
        <taxon>Viridiplantae</taxon>
        <taxon>Streptophyta</taxon>
        <taxon>Embryophyta</taxon>
        <taxon>Tracheophyta</taxon>
        <taxon>Spermatophyta</taxon>
        <taxon>Magnoliopsida</taxon>
        <taxon>eudicotyledons</taxon>
        <taxon>Gunneridae</taxon>
        <taxon>Pentapetalae</taxon>
        <taxon>asterids</taxon>
        <taxon>campanulids</taxon>
        <taxon>Asterales</taxon>
        <taxon>Asteraceae</taxon>
        <taxon>Cichorioideae</taxon>
        <taxon>Cichorieae</taxon>
        <taxon>Lactucinae</taxon>
        <taxon>Lactuca</taxon>
    </lineage>
</organism>
<comment type="caution">
    <text evidence="1">The sequence shown here is derived from an EMBL/GenBank/DDBJ whole genome shotgun (WGS) entry which is preliminary data.</text>
</comment>
<keyword evidence="2" id="KW-1185">Reference proteome</keyword>
<dbReference type="AlphaFoldDB" id="A0AAU9MWZ5"/>